<proteinExistence type="predicted"/>
<accession>A0A9X3ZIS4</accession>
<gene>
    <name evidence="1" type="ORF">OQ273_18335</name>
</gene>
<evidence type="ECO:0000313" key="1">
    <source>
        <dbReference type="EMBL" id="MDA5400539.1"/>
    </source>
</evidence>
<evidence type="ECO:0000313" key="2">
    <source>
        <dbReference type="Proteomes" id="UP001151234"/>
    </source>
</evidence>
<comment type="caution">
    <text evidence="1">The sequence shown here is derived from an EMBL/GenBank/DDBJ whole genome shotgun (WGS) entry which is preliminary data.</text>
</comment>
<reference evidence="1" key="1">
    <citation type="submission" date="2022-11" db="EMBL/GenBank/DDBJ databases">
        <title>Draft genome sequence of Hoeflea poritis E7-10 and Hoeflea prorocentri PM5-8, separated from scleractinian coral Porites lutea and marine dinoflagellate.</title>
        <authorList>
            <person name="Zhang G."/>
            <person name="Wei Q."/>
            <person name="Cai L."/>
        </authorList>
    </citation>
    <scope>NUCLEOTIDE SEQUENCE</scope>
    <source>
        <strain evidence="1">PM5-8</strain>
    </source>
</reference>
<dbReference type="EMBL" id="JAPJZI010000001">
    <property type="protein sequence ID" value="MDA5400539.1"/>
    <property type="molecule type" value="Genomic_DNA"/>
</dbReference>
<dbReference type="AlphaFoldDB" id="A0A9X3ZIS4"/>
<dbReference type="RefSeq" id="WP_267992179.1">
    <property type="nucleotide sequence ID" value="NZ_JAPJZI010000001.1"/>
</dbReference>
<organism evidence="1 2">
    <name type="scientific">Hoeflea prorocentri</name>
    <dbReference type="NCBI Taxonomy" id="1922333"/>
    <lineage>
        <taxon>Bacteria</taxon>
        <taxon>Pseudomonadati</taxon>
        <taxon>Pseudomonadota</taxon>
        <taxon>Alphaproteobacteria</taxon>
        <taxon>Hyphomicrobiales</taxon>
        <taxon>Rhizobiaceae</taxon>
        <taxon>Hoeflea</taxon>
    </lineage>
</organism>
<protein>
    <submittedName>
        <fullName evidence="1">Uncharacterized protein</fullName>
    </submittedName>
</protein>
<name>A0A9X3ZIS4_9HYPH</name>
<dbReference type="Proteomes" id="UP001151234">
    <property type="component" value="Unassembled WGS sequence"/>
</dbReference>
<sequence>MSILEMTKQRCPELAGFLEGCCTAPLNFDGDHPIEHSRHNHIHLWALEWWADHHSWIDLEYRLEFVREIFKHWRVRIKGMPPYQDRGYRLYLYEAMAPTISVVAETPFGFPYSGQPTFVAQRREIMELYLDRSWISNFDFEPFEFSGKALLDQIEKSSGSIGKPTANALGIKVGALRTLIEQMGLQSSVNEIRKKYKRRPARFSDEEEYLHKYRIHEQRIEPGFA</sequence>
<keyword evidence="2" id="KW-1185">Reference proteome</keyword>